<keyword evidence="4 7" id="KW-1133">Transmembrane helix</keyword>
<accession>A0ABV7YMB0</accession>
<dbReference type="InterPro" id="IPR003838">
    <property type="entry name" value="ABC3_permease_C"/>
</dbReference>
<comment type="similarity">
    <text evidence="6">Belongs to the ABC-4 integral membrane protein family.</text>
</comment>
<feature type="transmembrane region" description="Helical" evidence="7">
    <location>
        <begin position="272"/>
        <end position="292"/>
    </location>
</feature>
<keyword evidence="5 7" id="KW-0472">Membrane</keyword>
<name>A0ABV7YMB0_9ACTN</name>
<gene>
    <name evidence="10" type="ORF">ACFOUW_29010</name>
</gene>
<feature type="domain" description="ABC3 transporter permease C-terminal" evidence="8">
    <location>
        <begin position="678"/>
        <end position="786"/>
    </location>
</feature>
<keyword evidence="2" id="KW-1003">Cell membrane</keyword>
<comment type="caution">
    <text evidence="10">The sequence shown here is derived from an EMBL/GenBank/DDBJ whole genome shotgun (WGS) entry which is preliminary data.</text>
</comment>
<evidence type="ECO:0000256" key="7">
    <source>
        <dbReference type="SAM" id="Phobius"/>
    </source>
</evidence>
<feature type="transmembrane region" description="Helical" evidence="7">
    <location>
        <begin position="716"/>
        <end position="749"/>
    </location>
</feature>
<feature type="transmembrane region" description="Helical" evidence="7">
    <location>
        <begin position="443"/>
        <end position="464"/>
    </location>
</feature>
<feature type="transmembrane region" description="Helical" evidence="7">
    <location>
        <begin position="369"/>
        <end position="398"/>
    </location>
</feature>
<dbReference type="Pfam" id="PF02687">
    <property type="entry name" value="FtsX"/>
    <property type="match status" value="1"/>
</dbReference>
<reference evidence="11" key="1">
    <citation type="journal article" date="2019" name="Int. J. Syst. Evol. Microbiol.">
        <title>The Global Catalogue of Microorganisms (GCM) 10K type strain sequencing project: providing services to taxonomists for standard genome sequencing and annotation.</title>
        <authorList>
            <consortium name="The Broad Institute Genomics Platform"/>
            <consortium name="The Broad Institute Genome Sequencing Center for Infectious Disease"/>
            <person name="Wu L."/>
            <person name="Ma J."/>
        </authorList>
    </citation>
    <scope>NUCLEOTIDE SEQUENCE [LARGE SCALE GENOMIC DNA]</scope>
    <source>
        <strain evidence="11">CGMCC 4.7241</strain>
    </source>
</reference>
<sequence length="803" mass="83922">MTLLSTWLGIELRRRWRSLVVLALLVAVASCTVLAATAGARREQSVLPRLLANTLPNDGIVVPNDPDFNWEKVRALPSVEALAEIALNGPAVEGIPFEETKEGMPAVADAEIMNTIERPIVFEGRLADPTRVDEVVLTPAFAKNYGYGVGDTLTLRTYKPETIDEAYDTPDAPPPDGPSQEVRVVGVVRGPWFSDEPGSFGTVVTTGAFFDKYKANIVGAVPSVPVNAIVRLKDGAAGLPEFRRQLAGAVGKPIDVWSTADDNARTQSTLNFLALSLLAFGITALLAALFLIGQALARYTAGSVADLLVLRPLGLTPRQVVVSATAPPAIAGLAGALLGIGGALVVSIWMPFGDAALLEPAPGLSADWLVLGVGGLLAVLAVAAGAAGTAWIALLASYSTRPVRRSMLAAAATRLGLPVPVVIGTRFALEPGRDRGTVPVRPAIIGAVTGVLGVLAAFTFSAGVADATRSLERFGQTHELQAEVGWGEPKPLPALAGWIAKWRADPDVVSVTDAPSNVAEAGDSTLTVFSYGVRPGSPMPTVMSEGRLPRTAGEISIGPTTAKELHATVGSKLLLLGSVKPRAEVSVKVTGIGFLPESPHSDYSEGSWMTADGYRALFGTAAKFHSALFDLRAGADVEAVASRLKEPLPKPLKGAIYPPRPPLQALLLYGIQLLPAFLGGFLGVLALGAVGHAIATAARRRRHEVAVLRALGMTRWQARVIVITQASVLAAIGLVFGIPLGIAIGRILWRVVADITPLEYAAPVAALASLLIVPVALLVANLLALWPGRLAAGMRVGQVLRAE</sequence>
<dbReference type="RefSeq" id="WP_205119386.1">
    <property type="nucleotide sequence ID" value="NZ_JAFBCM010000001.1"/>
</dbReference>
<dbReference type="EMBL" id="JBHRZH010000036">
    <property type="protein sequence ID" value="MFC3764910.1"/>
    <property type="molecule type" value="Genomic_DNA"/>
</dbReference>
<evidence type="ECO:0000256" key="1">
    <source>
        <dbReference type="ARBA" id="ARBA00004651"/>
    </source>
</evidence>
<evidence type="ECO:0000259" key="8">
    <source>
        <dbReference type="Pfam" id="PF02687"/>
    </source>
</evidence>
<evidence type="ECO:0000256" key="6">
    <source>
        <dbReference type="ARBA" id="ARBA00038076"/>
    </source>
</evidence>
<feature type="transmembrane region" description="Helical" evidence="7">
    <location>
        <begin position="666"/>
        <end position="695"/>
    </location>
</feature>
<feature type="domain" description="MacB-like periplasmic core" evidence="9">
    <location>
        <begin position="443"/>
        <end position="645"/>
    </location>
</feature>
<feature type="transmembrane region" description="Helical" evidence="7">
    <location>
        <begin position="328"/>
        <end position="349"/>
    </location>
</feature>
<keyword evidence="3 7" id="KW-0812">Transmembrane</keyword>
<dbReference type="Pfam" id="PF12704">
    <property type="entry name" value="MacB_PCD"/>
    <property type="match status" value="2"/>
</dbReference>
<dbReference type="InterPro" id="IPR025857">
    <property type="entry name" value="MacB_PCD"/>
</dbReference>
<protein>
    <submittedName>
        <fullName evidence="10">ABC transporter permease</fullName>
    </submittedName>
</protein>
<evidence type="ECO:0000256" key="4">
    <source>
        <dbReference type="ARBA" id="ARBA00022989"/>
    </source>
</evidence>
<feature type="transmembrane region" description="Helical" evidence="7">
    <location>
        <begin position="761"/>
        <end position="786"/>
    </location>
</feature>
<feature type="domain" description="MacB-like periplasmic core" evidence="9">
    <location>
        <begin position="19"/>
        <end position="237"/>
    </location>
</feature>
<evidence type="ECO:0000256" key="2">
    <source>
        <dbReference type="ARBA" id="ARBA00022475"/>
    </source>
</evidence>
<evidence type="ECO:0000313" key="10">
    <source>
        <dbReference type="EMBL" id="MFC3764910.1"/>
    </source>
</evidence>
<evidence type="ECO:0000313" key="11">
    <source>
        <dbReference type="Proteomes" id="UP001595699"/>
    </source>
</evidence>
<dbReference type="PANTHER" id="PTHR30572">
    <property type="entry name" value="MEMBRANE COMPONENT OF TRANSPORTER-RELATED"/>
    <property type="match status" value="1"/>
</dbReference>
<dbReference type="InterPro" id="IPR050250">
    <property type="entry name" value="Macrolide_Exporter_MacB"/>
</dbReference>
<evidence type="ECO:0000256" key="3">
    <source>
        <dbReference type="ARBA" id="ARBA00022692"/>
    </source>
</evidence>
<dbReference type="PANTHER" id="PTHR30572:SF4">
    <property type="entry name" value="ABC TRANSPORTER PERMEASE YTRF"/>
    <property type="match status" value="1"/>
</dbReference>
<evidence type="ECO:0000259" key="9">
    <source>
        <dbReference type="Pfam" id="PF12704"/>
    </source>
</evidence>
<organism evidence="10 11">
    <name type="scientific">Tenggerimyces flavus</name>
    <dbReference type="NCBI Taxonomy" id="1708749"/>
    <lineage>
        <taxon>Bacteria</taxon>
        <taxon>Bacillati</taxon>
        <taxon>Actinomycetota</taxon>
        <taxon>Actinomycetes</taxon>
        <taxon>Propionibacteriales</taxon>
        <taxon>Nocardioidaceae</taxon>
        <taxon>Tenggerimyces</taxon>
    </lineage>
</organism>
<keyword evidence="11" id="KW-1185">Reference proteome</keyword>
<evidence type="ECO:0000256" key="5">
    <source>
        <dbReference type="ARBA" id="ARBA00023136"/>
    </source>
</evidence>
<dbReference type="Proteomes" id="UP001595699">
    <property type="component" value="Unassembled WGS sequence"/>
</dbReference>
<comment type="subcellular location">
    <subcellularLocation>
        <location evidence="1">Cell membrane</location>
        <topology evidence="1">Multi-pass membrane protein</topology>
    </subcellularLocation>
</comment>
<proteinExistence type="inferred from homology"/>